<dbReference type="STRING" id="51511.ENSCSAVP00000004543"/>
<evidence type="ECO:0000256" key="3">
    <source>
        <dbReference type="ARBA" id="ARBA00010494"/>
    </source>
</evidence>
<evidence type="ECO:0000256" key="1">
    <source>
        <dbReference type="ARBA" id="ARBA00004114"/>
    </source>
</evidence>
<dbReference type="PANTHER" id="PTHR32078:SF1">
    <property type="entry name" value="NUCLEAR PROTEIN MDM1"/>
    <property type="match status" value="1"/>
</dbReference>
<feature type="compositionally biased region" description="Basic and acidic residues" evidence="10">
    <location>
        <begin position="163"/>
        <end position="174"/>
    </location>
</feature>
<evidence type="ECO:0000256" key="5">
    <source>
        <dbReference type="ARBA" id="ARBA00022490"/>
    </source>
</evidence>
<reference evidence="11" key="3">
    <citation type="submission" date="2025-09" db="UniProtKB">
        <authorList>
            <consortium name="Ensembl"/>
        </authorList>
    </citation>
    <scope>IDENTIFICATION</scope>
</reference>
<keyword evidence="5" id="KW-0963">Cytoplasm</keyword>
<evidence type="ECO:0000256" key="6">
    <source>
        <dbReference type="ARBA" id="ARBA00022701"/>
    </source>
</evidence>
<organism evidence="11 12">
    <name type="scientific">Ciona savignyi</name>
    <name type="common">Pacific transparent sea squirt</name>
    <dbReference type="NCBI Taxonomy" id="51511"/>
    <lineage>
        <taxon>Eukaryota</taxon>
        <taxon>Metazoa</taxon>
        <taxon>Chordata</taxon>
        <taxon>Tunicata</taxon>
        <taxon>Ascidiacea</taxon>
        <taxon>Phlebobranchia</taxon>
        <taxon>Cionidae</taxon>
        <taxon>Ciona</taxon>
    </lineage>
</organism>
<dbReference type="PANTHER" id="PTHR32078">
    <property type="entry name" value="NUCLEAR PROTEIN MDM1"/>
    <property type="match status" value="1"/>
</dbReference>
<dbReference type="Proteomes" id="UP000007875">
    <property type="component" value="Unassembled WGS sequence"/>
</dbReference>
<feature type="compositionally biased region" description="Pro residues" evidence="10">
    <location>
        <begin position="178"/>
        <end position="188"/>
    </location>
</feature>
<keyword evidence="8" id="KW-0539">Nucleus</keyword>
<dbReference type="GO" id="GO:0005814">
    <property type="term" value="C:centriole"/>
    <property type="evidence" value="ECO:0007669"/>
    <property type="project" value="UniProtKB-SubCell"/>
</dbReference>
<keyword evidence="7" id="KW-0206">Cytoskeleton</keyword>
<proteinExistence type="inferred from homology"/>
<feature type="compositionally biased region" description="Basic and acidic residues" evidence="10">
    <location>
        <begin position="120"/>
        <end position="150"/>
    </location>
</feature>
<reference evidence="11" key="2">
    <citation type="submission" date="2025-08" db="UniProtKB">
        <authorList>
            <consortium name="Ensembl"/>
        </authorList>
    </citation>
    <scope>IDENTIFICATION</scope>
</reference>
<evidence type="ECO:0000256" key="8">
    <source>
        <dbReference type="ARBA" id="ARBA00023242"/>
    </source>
</evidence>
<evidence type="ECO:0000256" key="9">
    <source>
        <dbReference type="ARBA" id="ARBA00045771"/>
    </source>
</evidence>
<accession>H2YGU4</accession>
<dbReference type="AlphaFoldDB" id="H2YGU4"/>
<evidence type="ECO:0000256" key="10">
    <source>
        <dbReference type="SAM" id="MobiDB-lite"/>
    </source>
</evidence>
<dbReference type="Ensembl" id="ENSCSAVT00000004609.1">
    <property type="protein sequence ID" value="ENSCSAVP00000004543.1"/>
    <property type="gene ID" value="ENSCSAVG00000002701.1"/>
</dbReference>
<sequence>MPVKFRGNSEYSTMYKWSPSYRSAEFKPTEQQCAIEAGLRSDEMMLLMEPTFTRKRRVFHPEPQAQSCLQWCDDQMENEQEVKQNFENNFADKTYIKNPDPFKKSSAVQQKPKFQGLADKTYKIAEKLSSPNRHESQDSPADRMEKKLESSKRLKKLYEIENHLKDKEILKNKTEPSPQLPPPKPNSPPRQHSPKRKASSSKPDNVVQKKEAKKESKSNNVPLR</sequence>
<name>H2YGU4_CIOSA</name>
<dbReference type="GO" id="GO:0046600">
    <property type="term" value="P:negative regulation of centriole replication"/>
    <property type="evidence" value="ECO:0007669"/>
    <property type="project" value="InterPro"/>
</dbReference>
<comment type="subcellular location">
    <subcellularLocation>
        <location evidence="1">Cytoplasm</location>
        <location evidence="1">Cytoskeleton</location>
        <location evidence="1">Microtubule organizing center</location>
        <location evidence="1">Centrosome</location>
        <location evidence="1">Centriole</location>
    </subcellularLocation>
    <subcellularLocation>
        <location evidence="2">Nucleus</location>
    </subcellularLocation>
</comment>
<dbReference type="GO" id="GO:0008017">
    <property type="term" value="F:microtubule binding"/>
    <property type="evidence" value="ECO:0007669"/>
    <property type="project" value="InterPro"/>
</dbReference>
<evidence type="ECO:0000256" key="7">
    <source>
        <dbReference type="ARBA" id="ARBA00023212"/>
    </source>
</evidence>
<comment type="function">
    <text evidence="9">Microtubule-binding protein that negatively regulates centriole duplication. Binds to and stabilizes microtubules.</text>
</comment>
<feature type="region of interest" description="Disordered" evidence="10">
    <location>
        <begin position="97"/>
        <end position="150"/>
    </location>
</feature>
<reference evidence="12" key="1">
    <citation type="submission" date="2003-08" db="EMBL/GenBank/DDBJ databases">
        <authorList>
            <person name="Birren B."/>
            <person name="Nusbaum C."/>
            <person name="Abebe A."/>
            <person name="Abouelleil A."/>
            <person name="Adekoya E."/>
            <person name="Ait-zahra M."/>
            <person name="Allen N."/>
            <person name="Allen T."/>
            <person name="An P."/>
            <person name="Anderson M."/>
            <person name="Anderson S."/>
            <person name="Arachchi H."/>
            <person name="Armbruster J."/>
            <person name="Bachantsang P."/>
            <person name="Baldwin J."/>
            <person name="Barry A."/>
            <person name="Bayul T."/>
            <person name="Blitshsteyn B."/>
            <person name="Bloom T."/>
            <person name="Blye J."/>
            <person name="Boguslavskiy L."/>
            <person name="Borowsky M."/>
            <person name="Boukhgalter B."/>
            <person name="Brunache A."/>
            <person name="Butler J."/>
            <person name="Calixte N."/>
            <person name="Calvo S."/>
            <person name="Camarata J."/>
            <person name="Campo K."/>
            <person name="Chang J."/>
            <person name="Cheshatsang Y."/>
            <person name="Citroen M."/>
            <person name="Collymore A."/>
            <person name="Considine T."/>
            <person name="Cook A."/>
            <person name="Cooke P."/>
            <person name="Corum B."/>
            <person name="Cuomo C."/>
            <person name="David R."/>
            <person name="Dawoe T."/>
            <person name="Degray S."/>
            <person name="Dodge S."/>
            <person name="Dooley K."/>
            <person name="Dorje P."/>
            <person name="Dorjee K."/>
            <person name="Dorris L."/>
            <person name="Duffey N."/>
            <person name="Dupes A."/>
            <person name="Elkins T."/>
            <person name="Engels R."/>
            <person name="Erickson J."/>
            <person name="Farina A."/>
            <person name="Faro S."/>
            <person name="Ferreira P."/>
            <person name="Fischer H."/>
            <person name="Fitzgerald M."/>
            <person name="Foley K."/>
            <person name="Gage D."/>
            <person name="Galagan J."/>
            <person name="Gearin G."/>
            <person name="Gnerre S."/>
            <person name="Gnirke A."/>
            <person name="Goyette A."/>
            <person name="Graham J."/>
            <person name="Grandbois E."/>
            <person name="Gyaltsen K."/>
            <person name="Hafez N."/>
            <person name="Hagopian D."/>
            <person name="Hagos B."/>
            <person name="Hall J."/>
            <person name="Hatcher B."/>
            <person name="Heller A."/>
            <person name="Higgins H."/>
            <person name="Honan T."/>
            <person name="Horn A."/>
            <person name="Houde N."/>
            <person name="Hughes L."/>
            <person name="Hulme W."/>
            <person name="Husby E."/>
            <person name="Iliev I."/>
            <person name="Jaffe D."/>
            <person name="Jones C."/>
            <person name="Kamal M."/>
            <person name="Kamat A."/>
            <person name="Kamvysselis M."/>
            <person name="Karlsson E."/>
            <person name="Kells C."/>
            <person name="Kieu A."/>
            <person name="Kisner P."/>
            <person name="Kodira C."/>
            <person name="Kulbokas E."/>
            <person name="Labutti K."/>
            <person name="Lama D."/>
            <person name="Landers T."/>
            <person name="Leger J."/>
            <person name="Levine S."/>
            <person name="Lewis D."/>
            <person name="Lewis T."/>
            <person name="Lindblad-toh K."/>
            <person name="Liu X."/>
            <person name="Lokyitsang T."/>
            <person name="Lokyitsang Y."/>
            <person name="Lucien O."/>
            <person name="Lui A."/>
            <person name="Ma L.J."/>
            <person name="Mabbitt R."/>
            <person name="Macdonald J."/>
            <person name="Maclean C."/>
            <person name="Major J."/>
            <person name="Manning J."/>
            <person name="Marabella R."/>
            <person name="Maru K."/>
            <person name="Matthews C."/>
            <person name="Mauceli E."/>
            <person name="Mccarthy M."/>
            <person name="Mcdonough S."/>
            <person name="Mcghee T."/>
            <person name="Meldrim J."/>
            <person name="Meneus L."/>
            <person name="Mesirov J."/>
            <person name="Mihalev A."/>
            <person name="Mihova T."/>
            <person name="Mikkelsen T."/>
            <person name="Mlenga V."/>
            <person name="Moru K."/>
            <person name="Mozes J."/>
            <person name="Mulrain L."/>
            <person name="Munson G."/>
            <person name="Naylor J."/>
            <person name="Newes C."/>
            <person name="Nguyen C."/>
            <person name="Nguyen N."/>
            <person name="Nguyen T."/>
            <person name="Nicol R."/>
            <person name="Nielsen C."/>
            <person name="Nizzari M."/>
            <person name="Norbu C."/>
            <person name="Norbu N."/>
            <person name="O'donnell P."/>
            <person name="Okoawo O."/>
            <person name="O'leary S."/>
            <person name="Omotosho B."/>
            <person name="O'neill K."/>
            <person name="Osman S."/>
            <person name="Parker S."/>
            <person name="Perrin D."/>
            <person name="Phunkhang P."/>
            <person name="Piqani B."/>
            <person name="Purcell S."/>
            <person name="Rachupka T."/>
            <person name="Ramasamy U."/>
            <person name="Rameau R."/>
            <person name="Ray V."/>
            <person name="Raymond C."/>
            <person name="Retta R."/>
            <person name="Richardson S."/>
            <person name="Rise C."/>
            <person name="Rodriguez J."/>
            <person name="Rogers J."/>
            <person name="Rogov P."/>
            <person name="Rutman M."/>
            <person name="Schupbach R."/>
            <person name="Seaman C."/>
            <person name="Settipalli S."/>
            <person name="Sharpe T."/>
            <person name="Sheridan J."/>
            <person name="Sherpa N."/>
            <person name="Shi J."/>
            <person name="Smirnov S."/>
            <person name="Smith C."/>
            <person name="Sougnez C."/>
            <person name="Spencer B."/>
            <person name="Stalker J."/>
            <person name="Stange-thomann N."/>
            <person name="Stavropoulos S."/>
            <person name="Stetson K."/>
            <person name="Stone C."/>
            <person name="Stone S."/>
            <person name="Stubbs M."/>
            <person name="Talamas J."/>
            <person name="Tchuinga P."/>
            <person name="Tenzing P."/>
            <person name="Tesfaye S."/>
            <person name="Theodore J."/>
            <person name="Thoulutsang Y."/>
            <person name="Topham K."/>
            <person name="Towey S."/>
            <person name="Tsamla T."/>
            <person name="Tsomo N."/>
            <person name="Vallee D."/>
            <person name="Vassiliev H."/>
            <person name="Venkataraman V."/>
            <person name="Vinson J."/>
            <person name="Vo A."/>
            <person name="Wade C."/>
            <person name="Wang S."/>
            <person name="Wangchuk T."/>
            <person name="Wangdi T."/>
            <person name="Whittaker C."/>
            <person name="Wilkinson J."/>
            <person name="Wu Y."/>
            <person name="Wyman D."/>
            <person name="Yadav S."/>
            <person name="Yang S."/>
            <person name="Yang X."/>
            <person name="Yeager S."/>
            <person name="Yee E."/>
            <person name="Young G."/>
            <person name="Zainoun J."/>
            <person name="Zembeck L."/>
            <person name="Zimmer A."/>
            <person name="Zody M."/>
            <person name="Lander E."/>
        </authorList>
    </citation>
    <scope>NUCLEOTIDE SEQUENCE [LARGE SCALE GENOMIC DNA]</scope>
</reference>
<keyword evidence="12" id="KW-1185">Reference proteome</keyword>
<evidence type="ECO:0000256" key="2">
    <source>
        <dbReference type="ARBA" id="ARBA00004123"/>
    </source>
</evidence>
<evidence type="ECO:0000313" key="12">
    <source>
        <dbReference type="Proteomes" id="UP000007875"/>
    </source>
</evidence>
<dbReference type="Pfam" id="PF15501">
    <property type="entry name" value="MDM1"/>
    <property type="match status" value="1"/>
</dbReference>
<evidence type="ECO:0000256" key="4">
    <source>
        <dbReference type="ARBA" id="ARBA00013508"/>
    </source>
</evidence>
<dbReference type="InterPro" id="IPR029136">
    <property type="entry name" value="MDM1"/>
</dbReference>
<feature type="region of interest" description="Disordered" evidence="10">
    <location>
        <begin position="163"/>
        <end position="224"/>
    </location>
</feature>
<evidence type="ECO:0000313" key="11">
    <source>
        <dbReference type="Ensembl" id="ENSCSAVP00000004543.1"/>
    </source>
</evidence>
<protein>
    <recommendedName>
        <fullName evidence="4">Nuclear protein MDM1</fullName>
    </recommendedName>
</protein>
<dbReference type="HOGENOM" id="CLU_1237471_0_0_1"/>
<dbReference type="InParanoid" id="H2YGU4"/>
<dbReference type="GO" id="GO:0005874">
    <property type="term" value="C:microtubule"/>
    <property type="evidence" value="ECO:0007669"/>
    <property type="project" value="UniProtKB-KW"/>
</dbReference>
<keyword evidence="6" id="KW-0493">Microtubule</keyword>
<comment type="similarity">
    <text evidence="3">Belongs to the MDM1 family.</text>
</comment>
<feature type="compositionally biased region" description="Basic and acidic residues" evidence="10">
    <location>
        <begin position="207"/>
        <end position="217"/>
    </location>
</feature>
<dbReference type="GO" id="GO:0005634">
    <property type="term" value="C:nucleus"/>
    <property type="evidence" value="ECO:0007669"/>
    <property type="project" value="UniProtKB-SubCell"/>
</dbReference>